<dbReference type="NCBIfam" id="NF006366">
    <property type="entry name" value="PRK08589.1"/>
    <property type="match status" value="1"/>
</dbReference>
<dbReference type="SUPFAM" id="SSF51735">
    <property type="entry name" value="NAD(P)-binding Rossmann-fold domains"/>
    <property type="match status" value="1"/>
</dbReference>
<dbReference type="InterPro" id="IPR020904">
    <property type="entry name" value="Sc_DH/Rdtase_CS"/>
</dbReference>
<keyword evidence="4" id="KW-1185">Reference proteome</keyword>
<comment type="similarity">
    <text evidence="1">Belongs to the short-chain dehydrogenases/reductases (SDR) family.</text>
</comment>
<keyword evidence="2" id="KW-0560">Oxidoreductase</keyword>
<dbReference type="Gene3D" id="3.40.50.720">
    <property type="entry name" value="NAD(P)-binding Rossmann-like Domain"/>
    <property type="match status" value="1"/>
</dbReference>
<reference evidence="3 4" key="1">
    <citation type="journal article" date="2017" name="Int. J. Syst. Evol. Microbiol.">
        <title>Bacillus mangrovi sp. nov., isolated from a sediment sample from a mangrove forest.</title>
        <authorList>
            <person name="Gupta V."/>
            <person name="Singh P.K."/>
            <person name="Korpole S."/>
            <person name="Tanuku N.R.S."/>
            <person name="Pinnaka A.K."/>
        </authorList>
    </citation>
    <scope>NUCLEOTIDE SEQUENCE [LARGE SCALE GENOMIC DNA]</scope>
    <source>
        <strain evidence="3 4">KCTC 33872</strain>
    </source>
</reference>
<dbReference type="FunFam" id="3.40.50.720:FF:000084">
    <property type="entry name" value="Short-chain dehydrogenase reductase"/>
    <property type="match status" value="1"/>
</dbReference>
<dbReference type="PANTHER" id="PTHR42760">
    <property type="entry name" value="SHORT-CHAIN DEHYDROGENASES/REDUCTASES FAMILY MEMBER"/>
    <property type="match status" value="1"/>
</dbReference>
<dbReference type="PRINTS" id="PR00080">
    <property type="entry name" value="SDRFAMILY"/>
</dbReference>
<evidence type="ECO:0000256" key="1">
    <source>
        <dbReference type="ARBA" id="ARBA00006484"/>
    </source>
</evidence>
<accession>A0A7X2S858</accession>
<organism evidence="3 4">
    <name type="scientific">Metabacillus mangrovi</name>
    <dbReference type="NCBI Taxonomy" id="1491830"/>
    <lineage>
        <taxon>Bacteria</taxon>
        <taxon>Bacillati</taxon>
        <taxon>Bacillota</taxon>
        <taxon>Bacilli</taxon>
        <taxon>Bacillales</taxon>
        <taxon>Bacillaceae</taxon>
        <taxon>Metabacillus</taxon>
    </lineage>
</organism>
<gene>
    <name evidence="3" type="ORF">GKZ89_18870</name>
</gene>
<dbReference type="CDD" id="cd05233">
    <property type="entry name" value="SDR_c"/>
    <property type="match status" value="1"/>
</dbReference>
<dbReference type="InterPro" id="IPR002347">
    <property type="entry name" value="SDR_fam"/>
</dbReference>
<evidence type="ECO:0000313" key="3">
    <source>
        <dbReference type="EMBL" id="MTH55458.1"/>
    </source>
</evidence>
<comment type="caution">
    <text evidence="3">The sequence shown here is derived from an EMBL/GenBank/DDBJ whole genome shotgun (WGS) entry which is preliminary data.</text>
</comment>
<dbReference type="OrthoDB" id="9803333at2"/>
<dbReference type="InterPro" id="IPR036291">
    <property type="entry name" value="NAD(P)-bd_dom_sf"/>
</dbReference>
<dbReference type="RefSeq" id="WP_155113954.1">
    <property type="nucleotide sequence ID" value="NZ_WMIB01000029.1"/>
</dbReference>
<dbReference type="PANTHER" id="PTHR42760:SF115">
    <property type="entry name" value="3-OXOACYL-[ACYL-CARRIER-PROTEIN] REDUCTASE FABG"/>
    <property type="match status" value="1"/>
</dbReference>
<dbReference type="Pfam" id="PF13561">
    <property type="entry name" value="adh_short_C2"/>
    <property type="match status" value="1"/>
</dbReference>
<dbReference type="GO" id="GO:0008206">
    <property type="term" value="P:bile acid metabolic process"/>
    <property type="evidence" value="ECO:0007669"/>
    <property type="project" value="UniProtKB-ARBA"/>
</dbReference>
<evidence type="ECO:0000313" key="4">
    <source>
        <dbReference type="Proteomes" id="UP000434639"/>
    </source>
</evidence>
<dbReference type="PROSITE" id="PS00061">
    <property type="entry name" value="ADH_SHORT"/>
    <property type="match status" value="1"/>
</dbReference>
<proteinExistence type="inferred from homology"/>
<dbReference type="Proteomes" id="UP000434639">
    <property type="component" value="Unassembled WGS sequence"/>
</dbReference>
<dbReference type="GO" id="GO:0016616">
    <property type="term" value="F:oxidoreductase activity, acting on the CH-OH group of donors, NAD or NADP as acceptor"/>
    <property type="evidence" value="ECO:0007669"/>
    <property type="project" value="TreeGrafter"/>
</dbReference>
<evidence type="ECO:0000256" key="2">
    <source>
        <dbReference type="ARBA" id="ARBA00023002"/>
    </source>
</evidence>
<protein>
    <submittedName>
        <fullName evidence="3">SDR family oxidoreductase</fullName>
    </submittedName>
</protein>
<dbReference type="EMBL" id="WMIB01000029">
    <property type="protein sequence ID" value="MTH55458.1"/>
    <property type="molecule type" value="Genomic_DNA"/>
</dbReference>
<dbReference type="PRINTS" id="PR00081">
    <property type="entry name" value="GDHRDH"/>
</dbReference>
<dbReference type="NCBIfam" id="NF005559">
    <property type="entry name" value="PRK07231.1"/>
    <property type="match status" value="1"/>
</dbReference>
<dbReference type="AlphaFoldDB" id="A0A7X2S858"/>
<name>A0A7X2S858_9BACI</name>
<sequence>MGRLDNKIAVITGAATGIGKATAEVFAREGARVICADLKEDEMKKTVEQIKQNGGEAEAVELDVSSQDRVMEFADHLKEKYGKIDILFNNAGVDEQGGKVHEYPVELFDRIIAVDLRGTFLVSKYLIPLMLENGGSIINNASMSGSAADLDRSGYNAAKGGIINFTRAMAIDYARSGIRVNSLSPGTIETPLVDNLVGDRQEDMGEKFREANKWITPLGRLGRPDEMAKVALFLASDDSSYVTGEDIKADGGIMAYTWPGKMLIEQDEWKKDTE</sequence>